<proteinExistence type="predicted"/>
<dbReference type="EMBL" id="PDEQ01000010">
    <property type="protein sequence ID" value="PEN11325.1"/>
    <property type="molecule type" value="Genomic_DNA"/>
</dbReference>
<comment type="caution">
    <text evidence="1">The sequence shown here is derived from an EMBL/GenBank/DDBJ whole genome shotgun (WGS) entry which is preliminary data.</text>
</comment>
<dbReference type="Proteomes" id="UP000220102">
    <property type="component" value="Unassembled WGS sequence"/>
</dbReference>
<reference evidence="1 2" key="1">
    <citation type="submission" date="2017-10" db="EMBL/GenBank/DDBJ databases">
        <title>Draft genome of Longibacter Salinarum.</title>
        <authorList>
            <person name="Goh K.M."/>
            <person name="Shamsir M.S."/>
            <person name="Lim S.W."/>
        </authorList>
    </citation>
    <scope>NUCLEOTIDE SEQUENCE [LARGE SCALE GENOMIC DNA]</scope>
    <source>
        <strain evidence="1 2">KCTC 52045</strain>
    </source>
</reference>
<protein>
    <submittedName>
        <fullName evidence="1">Uncharacterized protein</fullName>
    </submittedName>
</protein>
<evidence type="ECO:0000313" key="1">
    <source>
        <dbReference type="EMBL" id="PEN11325.1"/>
    </source>
</evidence>
<dbReference type="AlphaFoldDB" id="A0A2A8CU13"/>
<organism evidence="1 2">
    <name type="scientific">Longibacter salinarum</name>
    <dbReference type="NCBI Taxonomy" id="1850348"/>
    <lineage>
        <taxon>Bacteria</taxon>
        <taxon>Pseudomonadati</taxon>
        <taxon>Rhodothermota</taxon>
        <taxon>Rhodothermia</taxon>
        <taxon>Rhodothermales</taxon>
        <taxon>Salisaetaceae</taxon>
        <taxon>Longibacter</taxon>
    </lineage>
</organism>
<gene>
    <name evidence="1" type="ORF">CRI94_16190</name>
</gene>
<name>A0A2A8CU13_9BACT</name>
<evidence type="ECO:0000313" key="2">
    <source>
        <dbReference type="Proteomes" id="UP000220102"/>
    </source>
</evidence>
<keyword evidence="2" id="KW-1185">Reference proteome</keyword>
<accession>A0A2A8CU13</accession>
<sequence length="61" mass="6362">MSGMLTHPMHIESALRMGACSKIPVGGGTTRRADGAGESGSFDVLMGYLVSPLHRTSETKA</sequence>